<accession>W9GV08</accession>
<proteinExistence type="predicted"/>
<evidence type="ECO:0000313" key="3">
    <source>
        <dbReference type="EMBL" id="EWY36501.1"/>
    </source>
</evidence>
<evidence type="ECO:0000256" key="1">
    <source>
        <dbReference type="ARBA" id="ARBA00022729"/>
    </source>
</evidence>
<dbReference type="PANTHER" id="PTHR35869">
    <property type="entry name" value="OUTER-MEMBRANE LIPOPROTEIN CARRIER PROTEIN"/>
    <property type="match status" value="1"/>
</dbReference>
<dbReference type="CDD" id="cd16325">
    <property type="entry name" value="LolA"/>
    <property type="match status" value="1"/>
</dbReference>
<dbReference type="Gene3D" id="2.50.20.10">
    <property type="entry name" value="Lipoprotein localisation LolA/LolB/LppX"/>
    <property type="match status" value="1"/>
</dbReference>
<feature type="chain" id="PRO_5004921388" evidence="2">
    <location>
        <begin position="26"/>
        <end position="213"/>
    </location>
</feature>
<sequence length="213" mass="23132">MSLRSLALAAGIALAPLAAPTLVHAAPAAAALTQAQKSDIARIEQYLAGVKTLKSEFIQAGGDGSLVKGTIWLSRPNKMRLEYDPPIKDFIVADGWFVFYWDGELRQQSSAPIGSTMADIILRDTIRFGGDITVTGFERAANVIEISVVQTSEPGAGTLTLVFEDAPLRLRKWRVNDPQGLTTEVALLNPQVGGQLDRDLFIFREPADGQRRD</sequence>
<dbReference type="PATRIC" id="fig|1385369.3.peg.6508"/>
<protein>
    <submittedName>
        <fullName evidence="3">Cell envelope biogenesis protein LolA</fullName>
    </submittedName>
</protein>
<organism evidence="3 4">
    <name type="scientific">Skermanella stibiiresistens SB22</name>
    <dbReference type="NCBI Taxonomy" id="1385369"/>
    <lineage>
        <taxon>Bacteria</taxon>
        <taxon>Pseudomonadati</taxon>
        <taxon>Pseudomonadota</taxon>
        <taxon>Alphaproteobacteria</taxon>
        <taxon>Rhodospirillales</taxon>
        <taxon>Azospirillaceae</taxon>
        <taxon>Skermanella</taxon>
    </lineage>
</organism>
<dbReference type="SUPFAM" id="SSF89392">
    <property type="entry name" value="Prokaryotic lipoproteins and lipoprotein localization factors"/>
    <property type="match status" value="1"/>
</dbReference>
<dbReference type="InterPro" id="IPR029046">
    <property type="entry name" value="LolA/LolB/LppX"/>
</dbReference>
<comment type="caution">
    <text evidence="3">The sequence shown here is derived from an EMBL/GenBank/DDBJ whole genome shotgun (WGS) entry which is preliminary data.</text>
</comment>
<keyword evidence="1 2" id="KW-0732">Signal</keyword>
<evidence type="ECO:0000256" key="2">
    <source>
        <dbReference type="SAM" id="SignalP"/>
    </source>
</evidence>
<dbReference type="Proteomes" id="UP000019486">
    <property type="component" value="Unassembled WGS sequence"/>
</dbReference>
<dbReference type="Pfam" id="PF03548">
    <property type="entry name" value="LolA"/>
    <property type="match status" value="1"/>
</dbReference>
<dbReference type="PANTHER" id="PTHR35869:SF1">
    <property type="entry name" value="OUTER-MEMBRANE LIPOPROTEIN CARRIER PROTEIN"/>
    <property type="match status" value="1"/>
</dbReference>
<feature type="signal peptide" evidence="2">
    <location>
        <begin position="1"/>
        <end position="25"/>
    </location>
</feature>
<reference evidence="3 4" key="1">
    <citation type="submission" date="2013-08" db="EMBL/GenBank/DDBJ databases">
        <title>The genome sequence of Skermanella stibiiresistens.</title>
        <authorList>
            <person name="Zhu W."/>
            <person name="Wang G."/>
        </authorList>
    </citation>
    <scope>NUCLEOTIDE SEQUENCE [LARGE SCALE GENOMIC DNA]</scope>
    <source>
        <strain evidence="3 4">SB22</strain>
    </source>
</reference>
<dbReference type="AlphaFoldDB" id="W9GV08"/>
<dbReference type="InterPro" id="IPR004564">
    <property type="entry name" value="OM_lipoprot_carrier_LolA-like"/>
</dbReference>
<name>W9GV08_9PROT</name>
<evidence type="ECO:0000313" key="4">
    <source>
        <dbReference type="Proteomes" id="UP000019486"/>
    </source>
</evidence>
<keyword evidence="4" id="KW-1185">Reference proteome</keyword>
<dbReference type="EMBL" id="AVFL01000042">
    <property type="protein sequence ID" value="EWY36501.1"/>
    <property type="molecule type" value="Genomic_DNA"/>
</dbReference>
<dbReference type="STRING" id="1385369.N825_26695"/>
<gene>
    <name evidence="3" type="ORF">N825_26695</name>
</gene>